<dbReference type="SMART" id="SM00962">
    <property type="entry name" value="SRP54"/>
    <property type="match status" value="1"/>
</dbReference>
<dbReference type="Pfam" id="PF00448">
    <property type="entry name" value="SRP54"/>
    <property type="match status" value="1"/>
</dbReference>
<dbReference type="KEGG" id="dfl:DFE_1247"/>
<dbReference type="GO" id="GO:0005525">
    <property type="term" value="F:GTP binding"/>
    <property type="evidence" value="ECO:0007669"/>
    <property type="project" value="UniProtKB-KW"/>
</dbReference>
<dbReference type="Gene3D" id="3.40.50.300">
    <property type="entry name" value="P-loop containing nucleotide triphosphate hydrolases"/>
    <property type="match status" value="1"/>
</dbReference>
<organism evidence="4 5">
    <name type="scientific">Desulfovibrio ferrophilus</name>
    <dbReference type="NCBI Taxonomy" id="241368"/>
    <lineage>
        <taxon>Bacteria</taxon>
        <taxon>Pseudomonadati</taxon>
        <taxon>Thermodesulfobacteriota</taxon>
        <taxon>Desulfovibrionia</taxon>
        <taxon>Desulfovibrionales</taxon>
        <taxon>Desulfovibrionaceae</taxon>
        <taxon>Desulfovibrio</taxon>
    </lineage>
</organism>
<name>A0A2Z6AXP8_9BACT</name>
<proteinExistence type="predicted"/>
<dbReference type="EMBL" id="AP017378">
    <property type="protein sequence ID" value="BBD07973.1"/>
    <property type="molecule type" value="Genomic_DNA"/>
</dbReference>
<dbReference type="InterPro" id="IPR000897">
    <property type="entry name" value="SRP54_GTPase_dom"/>
</dbReference>
<dbReference type="Proteomes" id="UP000269883">
    <property type="component" value="Chromosome"/>
</dbReference>
<dbReference type="InterPro" id="IPR027417">
    <property type="entry name" value="P-loop_NTPase"/>
</dbReference>
<dbReference type="GO" id="GO:0006614">
    <property type="term" value="P:SRP-dependent cotranslational protein targeting to membrane"/>
    <property type="evidence" value="ECO:0007669"/>
    <property type="project" value="InterPro"/>
</dbReference>
<feature type="domain" description="SRP54-type proteins GTP-binding" evidence="3">
    <location>
        <begin position="154"/>
        <end position="346"/>
    </location>
</feature>
<dbReference type="RefSeq" id="WP_172961653.1">
    <property type="nucleotide sequence ID" value="NZ_AP017378.1"/>
</dbReference>
<keyword evidence="1" id="KW-0547">Nucleotide-binding</keyword>
<gene>
    <name evidence="4" type="ORF">DFE_1247</name>
</gene>
<evidence type="ECO:0000259" key="3">
    <source>
        <dbReference type="SMART" id="SM00962"/>
    </source>
</evidence>
<evidence type="ECO:0000256" key="1">
    <source>
        <dbReference type="ARBA" id="ARBA00022741"/>
    </source>
</evidence>
<keyword evidence="4" id="KW-0966">Cell projection</keyword>
<dbReference type="SUPFAM" id="SSF52540">
    <property type="entry name" value="P-loop containing nucleoside triphosphate hydrolases"/>
    <property type="match status" value="1"/>
</dbReference>
<keyword evidence="5" id="KW-1185">Reference proteome</keyword>
<keyword evidence="2" id="KW-0342">GTP-binding</keyword>
<protein>
    <submittedName>
        <fullName evidence="4">Putative Flagellar biosynthesis protein FlhF</fullName>
    </submittedName>
</protein>
<accession>A0A2Z6AXP8</accession>
<keyword evidence="4" id="KW-0969">Cilium</keyword>
<evidence type="ECO:0000313" key="4">
    <source>
        <dbReference type="EMBL" id="BBD07973.1"/>
    </source>
</evidence>
<keyword evidence="4" id="KW-0282">Flagellum</keyword>
<evidence type="ECO:0000256" key="2">
    <source>
        <dbReference type="ARBA" id="ARBA00023134"/>
    </source>
</evidence>
<sequence length="363" mass="39772">MQVKTFHGKDTKSALNLVKAELGPDAVILSSQKRSEAGRCWYEVTAALDGACGSEPMADSPDQDTGLAPGWGEWHREWDQIRSHMMTLMRPQMDFSNLAPRQRQPLEHLEREGVGAGAILSLLAGLKHDTDASILCPLSKQVPVKPFGPDEWSERVHAVAGPSGAGKTSALLRLAMLHHNHAPHSRILVIDAAGTQGQGGRYLKHYAELAGMSHKTVESSRQLVELLDDTRHFDSIFIDLPAATAAMNLDSHLKLLGLANRNDLAVHLVLSPLYAPAQLKEYFRRHKSPKTKSIVWTKLDEACNYGDIVNAAFATGLPASALSFGPGLRGTLVPSKAVMLWKLLFKKELPLSPVEEKRGRYAH</sequence>
<evidence type="ECO:0000313" key="5">
    <source>
        <dbReference type="Proteomes" id="UP000269883"/>
    </source>
</evidence>
<reference evidence="4 5" key="1">
    <citation type="journal article" date="2018" name="Sci. Adv.">
        <title>Multi-heme cytochromes provide a pathway for survival in energy-limited environments.</title>
        <authorList>
            <person name="Deng X."/>
            <person name="Dohmae N."/>
            <person name="Nealson K.H."/>
            <person name="Hashimoto K."/>
            <person name="Okamoto A."/>
        </authorList>
    </citation>
    <scope>NUCLEOTIDE SEQUENCE [LARGE SCALE GENOMIC DNA]</scope>
    <source>
        <strain evidence="4 5">IS5</strain>
    </source>
</reference>
<dbReference type="AlphaFoldDB" id="A0A2Z6AXP8"/>